<gene>
    <name evidence="1" type="ORF">HPB49_009278</name>
</gene>
<comment type="caution">
    <text evidence="1">The sequence shown here is derived from an EMBL/GenBank/DDBJ whole genome shotgun (WGS) entry which is preliminary data.</text>
</comment>
<name>A0ACB8CKF1_DERSI</name>
<accession>A0ACB8CKF1</accession>
<evidence type="ECO:0000313" key="2">
    <source>
        <dbReference type="Proteomes" id="UP000821865"/>
    </source>
</evidence>
<dbReference type="EMBL" id="CM023475">
    <property type="protein sequence ID" value="KAH7945306.1"/>
    <property type="molecule type" value="Genomic_DNA"/>
</dbReference>
<keyword evidence="2" id="KW-1185">Reference proteome</keyword>
<protein>
    <submittedName>
        <fullName evidence="1">Uncharacterized protein</fullName>
    </submittedName>
</protein>
<proteinExistence type="predicted"/>
<reference evidence="1" key="1">
    <citation type="submission" date="2020-05" db="EMBL/GenBank/DDBJ databases">
        <title>Large-scale comparative analyses of tick genomes elucidate their genetic diversity and vector capacities.</title>
        <authorList>
            <person name="Jia N."/>
            <person name="Wang J."/>
            <person name="Shi W."/>
            <person name="Du L."/>
            <person name="Sun Y."/>
            <person name="Zhan W."/>
            <person name="Jiang J."/>
            <person name="Wang Q."/>
            <person name="Zhang B."/>
            <person name="Ji P."/>
            <person name="Sakyi L.B."/>
            <person name="Cui X."/>
            <person name="Yuan T."/>
            <person name="Jiang B."/>
            <person name="Yang W."/>
            <person name="Lam T.T.-Y."/>
            <person name="Chang Q."/>
            <person name="Ding S."/>
            <person name="Wang X."/>
            <person name="Zhu J."/>
            <person name="Ruan X."/>
            <person name="Zhao L."/>
            <person name="Wei J."/>
            <person name="Que T."/>
            <person name="Du C."/>
            <person name="Cheng J."/>
            <person name="Dai P."/>
            <person name="Han X."/>
            <person name="Huang E."/>
            <person name="Gao Y."/>
            <person name="Liu J."/>
            <person name="Shao H."/>
            <person name="Ye R."/>
            <person name="Li L."/>
            <person name="Wei W."/>
            <person name="Wang X."/>
            <person name="Wang C."/>
            <person name="Yang T."/>
            <person name="Huo Q."/>
            <person name="Li W."/>
            <person name="Guo W."/>
            <person name="Chen H."/>
            <person name="Zhou L."/>
            <person name="Ni X."/>
            <person name="Tian J."/>
            <person name="Zhou Y."/>
            <person name="Sheng Y."/>
            <person name="Liu T."/>
            <person name="Pan Y."/>
            <person name="Xia L."/>
            <person name="Li J."/>
            <person name="Zhao F."/>
            <person name="Cao W."/>
        </authorList>
    </citation>
    <scope>NUCLEOTIDE SEQUENCE</scope>
    <source>
        <strain evidence="1">Dsil-2018</strain>
    </source>
</reference>
<sequence length="122" mass="13613">MEAEIDVVWPNIVPNIVVVCTEKESNAKKLLIIKSISVNGKEHEVSVYAAAGEGFVKGVLRNVEPGISEVDLNALIVNRRNPPARQANRIKETGSVILLFDRDEVPDYVRVGQTLYRCYLYS</sequence>
<dbReference type="Proteomes" id="UP000821865">
    <property type="component" value="Chromosome 6"/>
</dbReference>
<evidence type="ECO:0000313" key="1">
    <source>
        <dbReference type="EMBL" id="KAH7945306.1"/>
    </source>
</evidence>
<organism evidence="1 2">
    <name type="scientific">Dermacentor silvarum</name>
    <name type="common">Tick</name>
    <dbReference type="NCBI Taxonomy" id="543639"/>
    <lineage>
        <taxon>Eukaryota</taxon>
        <taxon>Metazoa</taxon>
        <taxon>Ecdysozoa</taxon>
        <taxon>Arthropoda</taxon>
        <taxon>Chelicerata</taxon>
        <taxon>Arachnida</taxon>
        <taxon>Acari</taxon>
        <taxon>Parasitiformes</taxon>
        <taxon>Ixodida</taxon>
        <taxon>Ixodoidea</taxon>
        <taxon>Ixodidae</taxon>
        <taxon>Rhipicephalinae</taxon>
        <taxon>Dermacentor</taxon>
    </lineage>
</organism>